<reference evidence="3" key="1">
    <citation type="submission" date="2020-04" db="EMBL/GenBank/DDBJ databases">
        <authorList>
            <person name="Alioto T."/>
            <person name="Alioto T."/>
            <person name="Gomez Garrido J."/>
        </authorList>
    </citation>
    <scope>NUCLEOTIDE SEQUENCE</scope>
    <source>
        <strain evidence="3">A484AB</strain>
    </source>
</reference>
<dbReference type="EMBL" id="CACRXK020006871">
    <property type="protein sequence ID" value="CAB4010690.1"/>
    <property type="molecule type" value="Genomic_DNA"/>
</dbReference>
<accession>A0A6S7I4C5</accession>
<feature type="region of interest" description="Disordered" evidence="1">
    <location>
        <begin position="77"/>
        <end position="102"/>
    </location>
</feature>
<name>A0A6S7I4C5_PARCT</name>
<dbReference type="AlphaFoldDB" id="A0A6S7I4C5"/>
<organism evidence="3 4">
    <name type="scientific">Paramuricea clavata</name>
    <name type="common">Red gorgonian</name>
    <name type="synonym">Violescent sea-whip</name>
    <dbReference type="NCBI Taxonomy" id="317549"/>
    <lineage>
        <taxon>Eukaryota</taxon>
        <taxon>Metazoa</taxon>
        <taxon>Cnidaria</taxon>
        <taxon>Anthozoa</taxon>
        <taxon>Octocorallia</taxon>
        <taxon>Malacalcyonacea</taxon>
        <taxon>Plexauridae</taxon>
        <taxon>Paramuricea</taxon>
    </lineage>
</organism>
<dbReference type="Proteomes" id="UP001152795">
    <property type="component" value="Unassembled WGS sequence"/>
</dbReference>
<dbReference type="InterPro" id="IPR011042">
    <property type="entry name" value="6-blade_b-propeller_TolB-like"/>
</dbReference>
<evidence type="ECO:0000256" key="1">
    <source>
        <dbReference type="SAM" id="MobiDB-lite"/>
    </source>
</evidence>
<keyword evidence="4" id="KW-1185">Reference proteome</keyword>
<protein>
    <submittedName>
        <fullName evidence="3">Uncharacterized protein</fullName>
    </submittedName>
</protein>
<gene>
    <name evidence="3" type="ORF">PACLA_8A000374</name>
</gene>
<dbReference type="SUPFAM" id="SSF101898">
    <property type="entry name" value="NHL repeat"/>
    <property type="match status" value="1"/>
</dbReference>
<evidence type="ECO:0000256" key="2">
    <source>
        <dbReference type="SAM" id="SignalP"/>
    </source>
</evidence>
<dbReference type="Gene3D" id="2.120.10.30">
    <property type="entry name" value="TolB, C-terminal domain"/>
    <property type="match status" value="1"/>
</dbReference>
<feature type="compositionally biased region" description="Basic and acidic residues" evidence="1">
    <location>
        <begin position="91"/>
        <end position="102"/>
    </location>
</feature>
<keyword evidence="2" id="KW-0732">Signal</keyword>
<evidence type="ECO:0000313" key="3">
    <source>
        <dbReference type="EMBL" id="CAB4010690.1"/>
    </source>
</evidence>
<feature type="compositionally biased region" description="Polar residues" evidence="1">
    <location>
        <begin position="80"/>
        <end position="89"/>
    </location>
</feature>
<sequence>MSQDLVLFNLLKSTLALLLGDETNVGENCGHLLTELDERITQLRSSGISDDLRTSLTHLRTAVVSLRPCFENLNDGARSSAENSTNQNELPEAKSDLTEVSKAKKEVANSETDFLVHDKTKQPCNSQNSDVRLQKEVREMEASNDFKEAMDCFQKSKKISAKVFEDGSERETKITATKVCVISEIFGNLANLNSAAEKCMEYISKLNEIFNLQSLKSPFPLWHNVLRSWNLQKFFESPERVGLDSAMHINVVVFRFIKEFTRKPVAMLDWPMIDIAREETYHPILGQQSSRTSTSDPFTIIHPNKLLIDFHVSAVNCSGEAFAKGVPVADGRQSIGIMKISDHRRYGVDDKHKIKILSMSIDCADCETPSENVAEPTANTLQCKGKMYILACAHRKYFLYVIDMEGNIQHKEELKSLDSKKLEQTKIFCMKQKKVIILDVTGDNIDIHIFDDKGKYLKTIDMIAHLPYAGTVYFSKPKIFTISYNGEIVCSEGRSKLNVYNIDEEGSSLENTHEIKLKHVVQAVAFNHNLDELIILCHTSMLFEYHLVTYTKSTGAELKQDIKLQNGNYQAAELIFHKSGPVVLLDEHKLLHLK</sequence>
<proteinExistence type="predicted"/>
<feature type="signal peptide" evidence="2">
    <location>
        <begin position="1"/>
        <end position="16"/>
    </location>
</feature>
<feature type="chain" id="PRO_5043658169" evidence="2">
    <location>
        <begin position="17"/>
        <end position="594"/>
    </location>
</feature>
<comment type="caution">
    <text evidence="3">The sequence shown here is derived from an EMBL/GenBank/DDBJ whole genome shotgun (WGS) entry which is preliminary data.</text>
</comment>
<evidence type="ECO:0000313" key="4">
    <source>
        <dbReference type="Proteomes" id="UP001152795"/>
    </source>
</evidence>